<dbReference type="InterPro" id="IPR027417">
    <property type="entry name" value="P-loop_NTPase"/>
</dbReference>
<comment type="domain">
    <text evidence="7">The Q motif is unique to and characteristic of the DEAD box family of RNA helicases and controls ATP binding and hydrolysis.</text>
</comment>
<feature type="compositionally biased region" description="Basic and acidic residues" evidence="8">
    <location>
        <begin position="680"/>
        <end position="690"/>
    </location>
</feature>
<keyword evidence="4 6" id="KW-0067">ATP-binding</keyword>
<keyword evidence="5 7" id="KW-0694">RNA-binding</keyword>
<reference evidence="11" key="1">
    <citation type="submission" date="2019-11" db="UniProtKB">
        <authorList>
            <consortium name="WormBaseParasite"/>
        </authorList>
    </citation>
    <scope>IDENTIFICATION</scope>
</reference>
<evidence type="ECO:0000256" key="7">
    <source>
        <dbReference type="RuleBase" id="RU365068"/>
    </source>
</evidence>
<dbReference type="PROSITE" id="PS51194">
    <property type="entry name" value="HELICASE_CTER"/>
    <property type="match status" value="1"/>
</dbReference>
<dbReference type="InterPro" id="IPR025313">
    <property type="entry name" value="SPB4-like_CTE"/>
</dbReference>
<dbReference type="SMART" id="SM00490">
    <property type="entry name" value="HELICc"/>
    <property type="match status" value="1"/>
</dbReference>
<evidence type="ECO:0000256" key="5">
    <source>
        <dbReference type="ARBA" id="ARBA00022884"/>
    </source>
</evidence>
<dbReference type="CDD" id="cd18787">
    <property type="entry name" value="SF2_C_DEAD"/>
    <property type="match status" value="1"/>
</dbReference>
<feature type="domain" description="Helicase C-terminal" evidence="10">
    <location>
        <begin position="407"/>
        <end position="572"/>
    </location>
</feature>
<dbReference type="SUPFAM" id="SSF52540">
    <property type="entry name" value="P-loop containing nucleoside triphosphate hydrolases"/>
    <property type="match status" value="2"/>
</dbReference>
<dbReference type="PROSITE" id="PS00039">
    <property type="entry name" value="DEAD_ATP_HELICASE"/>
    <property type="match status" value="1"/>
</dbReference>
<name>A0A5K3EY10_MESCO</name>
<dbReference type="GO" id="GO:0016887">
    <property type="term" value="F:ATP hydrolysis activity"/>
    <property type="evidence" value="ECO:0007669"/>
    <property type="project" value="RHEA"/>
</dbReference>
<comment type="catalytic activity">
    <reaction evidence="7">
        <text>ATP + H2O = ADP + phosphate + H(+)</text>
        <dbReference type="Rhea" id="RHEA:13065"/>
        <dbReference type="ChEBI" id="CHEBI:15377"/>
        <dbReference type="ChEBI" id="CHEBI:15378"/>
        <dbReference type="ChEBI" id="CHEBI:30616"/>
        <dbReference type="ChEBI" id="CHEBI:43474"/>
        <dbReference type="ChEBI" id="CHEBI:456216"/>
        <dbReference type="EC" id="3.6.4.13"/>
    </reaction>
</comment>
<protein>
    <recommendedName>
        <fullName evidence="7">ATP-dependent RNA helicase</fullName>
        <ecNumber evidence="7">3.6.4.13</ecNumber>
    </recommendedName>
</protein>
<feature type="domain" description="Helicase ATP-binding" evidence="9">
    <location>
        <begin position="170"/>
        <end position="357"/>
    </location>
</feature>
<dbReference type="Pfam" id="PF13959">
    <property type="entry name" value="CTE_SPB4"/>
    <property type="match status" value="1"/>
</dbReference>
<dbReference type="WBParaSite" id="MCU_004033-RC">
    <property type="protein sequence ID" value="MCU_004033-RC"/>
    <property type="gene ID" value="MCU_004033"/>
</dbReference>
<accession>A0A5K3EY10</accession>
<dbReference type="GO" id="GO:0003723">
    <property type="term" value="F:RNA binding"/>
    <property type="evidence" value="ECO:0007669"/>
    <property type="project" value="UniProtKB-UniRule"/>
</dbReference>
<dbReference type="GO" id="GO:0003724">
    <property type="term" value="F:RNA helicase activity"/>
    <property type="evidence" value="ECO:0007669"/>
    <property type="project" value="UniProtKB-EC"/>
</dbReference>
<dbReference type="Pfam" id="PF00270">
    <property type="entry name" value="DEAD"/>
    <property type="match status" value="1"/>
</dbReference>
<comment type="function">
    <text evidence="7">RNA helicase.</text>
</comment>
<dbReference type="EC" id="3.6.4.13" evidence="7"/>
<evidence type="ECO:0000256" key="3">
    <source>
        <dbReference type="ARBA" id="ARBA00022806"/>
    </source>
</evidence>
<evidence type="ECO:0000256" key="8">
    <source>
        <dbReference type="SAM" id="MobiDB-lite"/>
    </source>
</evidence>
<keyword evidence="1 6" id="KW-0547">Nucleotide-binding</keyword>
<feature type="region of interest" description="Disordered" evidence="8">
    <location>
        <begin position="654"/>
        <end position="716"/>
    </location>
</feature>
<organism evidence="11">
    <name type="scientific">Mesocestoides corti</name>
    <name type="common">Flatworm</name>
    <dbReference type="NCBI Taxonomy" id="53468"/>
    <lineage>
        <taxon>Eukaryota</taxon>
        <taxon>Metazoa</taxon>
        <taxon>Spiralia</taxon>
        <taxon>Lophotrochozoa</taxon>
        <taxon>Platyhelminthes</taxon>
        <taxon>Cestoda</taxon>
        <taxon>Eucestoda</taxon>
        <taxon>Cyclophyllidea</taxon>
        <taxon>Mesocestoididae</taxon>
        <taxon>Mesocestoides</taxon>
    </lineage>
</organism>
<evidence type="ECO:0000256" key="1">
    <source>
        <dbReference type="ARBA" id="ARBA00022741"/>
    </source>
</evidence>
<dbReference type="InterPro" id="IPR014001">
    <property type="entry name" value="Helicase_ATP-bd"/>
</dbReference>
<evidence type="ECO:0000313" key="11">
    <source>
        <dbReference type="WBParaSite" id="MCU_004033-RC"/>
    </source>
</evidence>
<comment type="similarity">
    <text evidence="6">Belongs to the DEAD box helicase family.</text>
</comment>
<dbReference type="Gene3D" id="3.40.50.300">
    <property type="entry name" value="P-loop containing nucleotide triphosphate hydrolases"/>
    <property type="match status" value="2"/>
</dbReference>
<dbReference type="PROSITE" id="PS51192">
    <property type="entry name" value="HELICASE_ATP_BIND_1"/>
    <property type="match status" value="1"/>
</dbReference>
<keyword evidence="3 6" id="KW-0347">Helicase</keyword>
<proteinExistence type="inferred from homology"/>
<dbReference type="InterPro" id="IPR011545">
    <property type="entry name" value="DEAD/DEAH_box_helicase_dom"/>
</dbReference>
<feature type="compositionally biased region" description="Polar residues" evidence="8">
    <location>
        <begin position="662"/>
        <end position="677"/>
    </location>
</feature>
<dbReference type="InterPro" id="IPR001650">
    <property type="entry name" value="Helicase_C-like"/>
</dbReference>
<dbReference type="PANTHER" id="PTHR24031">
    <property type="entry name" value="RNA HELICASE"/>
    <property type="match status" value="1"/>
</dbReference>
<dbReference type="AlphaFoldDB" id="A0A5K3EY10"/>
<evidence type="ECO:0000256" key="4">
    <source>
        <dbReference type="ARBA" id="ARBA00022840"/>
    </source>
</evidence>
<dbReference type="Pfam" id="PF00271">
    <property type="entry name" value="Helicase_C"/>
    <property type="match status" value="1"/>
</dbReference>
<dbReference type="SMART" id="SM01178">
    <property type="entry name" value="DUF4217"/>
    <property type="match status" value="1"/>
</dbReference>
<dbReference type="GO" id="GO:0005524">
    <property type="term" value="F:ATP binding"/>
    <property type="evidence" value="ECO:0007669"/>
    <property type="project" value="UniProtKB-UniRule"/>
</dbReference>
<evidence type="ECO:0000256" key="2">
    <source>
        <dbReference type="ARBA" id="ARBA00022801"/>
    </source>
</evidence>
<sequence length="716" mass="79435">MDSDFVLNIQSTASSLKYPSASQKKVKSTFSQPVITQIHESRKKSRKAPVVSGVIKVKKLSHNRPPDQKSLPVVADGDLRAKSDLVKREDESPRNTRNPLQVGLSAKQHQSQLDLLNIMSETINPNIESVFSKTSWENFGSQMNLHPHLLSIIQKNFRYQYPTAIQVSAIRKLCEGRDALIKAQTGSGKTLAYALPMLNSLMMAEPRITRSDGPKSLIILPTRELAAQTASVMTQLCRACVRIVPGCLVGGMKRKGEKASLRKGLNIIVGTPRRLLDHLGKTAVLSLRALQWLIIDEADRLVELGFERDVGRIIDRVSRETHLEGCDSSIQTVLLSATLTPGVETLAGLALKNPVKCDVSDELAPDEWKSSELDKRIAPFSMPSGLKHFLLIVPCKQRLVALAAFMLLKTKYSRRSGKLMVFFATQDCVDFHYRLFTEALRDGDGKVDESGFHTNNLHLYRLHGNMDPKERQAVFQAFSSCPDGILITTDVASRGLDLAGVAWVVQYHVSGTPIDYVHRVGRTARAGGRGKALLMLQPEEESYTQMLSATVGLQVEKLKLSDVLQTALFHLQRKGRQSVTTVEEAAASMSKHFFLTVADEPELSALAEKAYVSFLRAYASFTGEMRVHFAFKRLHLGHVARAFCLHATPSDIASRVTGKRPASSNRMTEQGSNTTVNKSRRLELADKTGEQRPLQRKHKPKPSELATRNMLAEYGL</sequence>
<dbReference type="InterPro" id="IPR000629">
    <property type="entry name" value="RNA-helicase_DEAD-box_CS"/>
</dbReference>
<dbReference type="SMART" id="SM00487">
    <property type="entry name" value="DEXDc"/>
    <property type="match status" value="1"/>
</dbReference>
<keyword evidence="2 6" id="KW-0378">Hydrolase</keyword>
<evidence type="ECO:0000259" key="9">
    <source>
        <dbReference type="PROSITE" id="PS51192"/>
    </source>
</evidence>
<evidence type="ECO:0000259" key="10">
    <source>
        <dbReference type="PROSITE" id="PS51194"/>
    </source>
</evidence>
<evidence type="ECO:0000256" key="6">
    <source>
        <dbReference type="RuleBase" id="RU000492"/>
    </source>
</evidence>